<name>A0A5J5ANV8_9ASTE</name>
<dbReference type="EMBL" id="CM018043">
    <property type="protein sequence ID" value="KAA8531422.1"/>
    <property type="molecule type" value="Genomic_DNA"/>
</dbReference>
<sequence length="112" mass="12746">MEVLTQAGHVVLQTFFVCDNHSKQSWSCYQMVVMEVLLQCAVGEGKGLVWDQSTDKRSSKSLSNHHENIKGKSFEASFIKRYKTLIIDLKNILKLGFISRPRKVILFAYGPP</sequence>
<keyword evidence="2" id="KW-1185">Reference proteome</keyword>
<proteinExistence type="predicted"/>
<evidence type="ECO:0000313" key="1">
    <source>
        <dbReference type="EMBL" id="KAA8531422.1"/>
    </source>
</evidence>
<dbReference type="AlphaFoldDB" id="A0A5J5ANV8"/>
<organism evidence="1 2">
    <name type="scientific">Nyssa sinensis</name>
    <dbReference type="NCBI Taxonomy" id="561372"/>
    <lineage>
        <taxon>Eukaryota</taxon>
        <taxon>Viridiplantae</taxon>
        <taxon>Streptophyta</taxon>
        <taxon>Embryophyta</taxon>
        <taxon>Tracheophyta</taxon>
        <taxon>Spermatophyta</taxon>
        <taxon>Magnoliopsida</taxon>
        <taxon>eudicotyledons</taxon>
        <taxon>Gunneridae</taxon>
        <taxon>Pentapetalae</taxon>
        <taxon>asterids</taxon>
        <taxon>Cornales</taxon>
        <taxon>Nyssaceae</taxon>
        <taxon>Nyssa</taxon>
    </lineage>
</organism>
<gene>
    <name evidence="1" type="ORF">F0562_006225</name>
</gene>
<accession>A0A5J5ANV8</accession>
<dbReference type="Proteomes" id="UP000325577">
    <property type="component" value="Linkage Group LG2"/>
</dbReference>
<protein>
    <submittedName>
        <fullName evidence="1">Uncharacterized protein</fullName>
    </submittedName>
</protein>
<evidence type="ECO:0000313" key="2">
    <source>
        <dbReference type="Proteomes" id="UP000325577"/>
    </source>
</evidence>
<reference evidence="1 2" key="1">
    <citation type="submission" date="2019-09" db="EMBL/GenBank/DDBJ databases">
        <title>A chromosome-level genome assembly of the Chinese tupelo Nyssa sinensis.</title>
        <authorList>
            <person name="Yang X."/>
            <person name="Kang M."/>
            <person name="Yang Y."/>
            <person name="Xiong H."/>
            <person name="Wang M."/>
            <person name="Zhang Z."/>
            <person name="Wang Z."/>
            <person name="Wu H."/>
            <person name="Ma T."/>
            <person name="Liu J."/>
            <person name="Xi Z."/>
        </authorList>
    </citation>
    <scope>NUCLEOTIDE SEQUENCE [LARGE SCALE GENOMIC DNA]</scope>
    <source>
        <strain evidence="1">J267</strain>
        <tissue evidence="1">Leaf</tissue>
    </source>
</reference>